<dbReference type="Proteomes" id="UP001342314">
    <property type="component" value="Unassembled WGS sequence"/>
</dbReference>
<sequence>MAATPRKRAKHDAAPTRTFAEALARVRAQAAFVEQTVALAPGDAAEVQRELSVLNERITALEKAIDQSNGEEGELAGWKDDLDAVGTSLWNRSTALKHVHDGQRDDKTWLAPFAALRLVGYRLIRIGAVEPLSDVDCLSHLSLAVKTASALLACDRVAPVESLLPECAKIAAEVEQRTASGAADRVKALLAYYCFRIRFSLVNDNVALAHWAVHKSQDLLEHNDIPHRDTISCVKSFMSIAAAELGRSAAGSDGEGAEMQPVGDMLEWTLALLEAVPGDEVVALKLLVQLAKASPQDSSKTEEAVRQLVELDASPRAHRLLLKLIIGRNGADDEVQQTFRAAVHNVIELEDAALLLATLEALPQSRRQLRFSLWQVAAQQPASDLRATDAVLGCMILNAVVQASEQDKDEIEQLFSSIAAKYPNFRLSIAEAFTCATQLRRFGDKASQDKRHCEAAGWYFLSAHSVLSALPLDTHAKSIRKAALCFVHAGMSDRVEEVMQCIRVEDEQAKDHFLRFCARLQEPTKGESLAPVTWAFKLVSERDDKAMATAILTMLHELAKSASVAIGLDYMVLTRTKNVEVVLSQLKSGLQLATRLVETHEGAVSLGKEVTWLYKTAFNICVECSEGWTTEITTAFFEVAAHLGSLAEVAGIKVEKTRLWTCKIAVIAGKYANAQDLADQDTVAYESLLSEVDGFLDAYTAAPAGSAPVEKVQQLLEVAYSAKVEALVFEESQRDVPLTIIKLIVDKVTQSALCAHQHVSTILRKALAILYSRQDVDVYVAGRHESTIVFSLVRMRNVDQALDYVKNAAHFVQQHTDEYPEEEANWMLSLAWDEGLDAFSAHQPARGADWCETSLTIAEAMRADIVKTLNDRLDELKKRYSEPEEIPLV</sequence>
<dbReference type="GO" id="GO:0090173">
    <property type="term" value="P:regulation of synaptonemal complex assembly"/>
    <property type="evidence" value="ECO:0007669"/>
    <property type="project" value="InterPro"/>
</dbReference>
<proteinExistence type="predicted"/>
<evidence type="ECO:0000313" key="2">
    <source>
        <dbReference type="EMBL" id="GJN92427.1"/>
    </source>
</evidence>
<dbReference type="InterPro" id="IPR039057">
    <property type="entry name" value="Spo22/ZIP4"/>
</dbReference>
<dbReference type="EMBL" id="BQKY01000011">
    <property type="protein sequence ID" value="GJN92427.1"/>
    <property type="molecule type" value="Genomic_DNA"/>
</dbReference>
<protein>
    <recommendedName>
        <fullName evidence="4">SPO22-domain-containing protein</fullName>
    </recommendedName>
</protein>
<evidence type="ECO:0000313" key="3">
    <source>
        <dbReference type="Proteomes" id="UP001342314"/>
    </source>
</evidence>
<gene>
    <name evidence="2" type="ORF">Rhopal_005457-T1</name>
</gene>
<feature type="coiled-coil region" evidence="1">
    <location>
        <begin position="44"/>
        <end position="71"/>
    </location>
</feature>
<evidence type="ECO:0008006" key="4">
    <source>
        <dbReference type="Google" id="ProtNLM"/>
    </source>
</evidence>
<dbReference type="PANTHER" id="PTHR40375">
    <property type="entry name" value="SPORULATION-SPECIFIC PROTEIN 22"/>
    <property type="match status" value="1"/>
</dbReference>
<evidence type="ECO:0000256" key="1">
    <source>
        <dbReference type="SAM" id="Coils"/>
    </source>
</evidence>
<comment type="caution">
    <text evidence="2">The sequence shown here is derived from an EMBL/GenBank/DDBJ whole genome shotgun (WGS) entry which is preliminary data.</text>
</comment>
<dbReference type="PANTHER" id="PTHR40375:SF2">
    <property type="entry name" value="SPORULATION-SPECIFIC PROTEIN 22"/>
    <property type="match status" value="1"/>
</dbReference>
<keyword evidence="1" id="KW-0175">Coiled coil</keyword>
<keyword evidence="3" id="KW-1185">Reference proteome</keyword>
<organism evidence="2 3">
    <name type="scientific">Rhodotorula paludigena</name>
    <dbReference type="NCBI Taxonomy" id="86838"/>
    <lineage>
        <taxon>Eukaryota</taxon>
        <taxon>Fungi</taxon>
        <taxon>Dikarya</taxon>
        <taxon>Basidiomycota</taxon>
        <taxon>Pucciniomycotina</taxon>
        <taxon>Microbotryomycetes</taxon>
        <taxon>Sporidiobolales</taxon>
        <taxon>Sporidiobolaceae</taxon>
        <taxon>Rhodotorula</taxon>
    </lineage>
</organism>
<dbReference type="AlphaFoldDB" id="A0AAV5GST3"/>
<accession>A0AAV5GST3</accession>
<name>A0AAV5GST3_9BASI</name>
<reference evidence="2 3" key="1">
    <citation type="submission" date="2021-12" db="EMBL/GenBank/DDBJ databases">
        <title>High titer production of polyol ester of fatty acids by Rhodotorula paludigena BS15 towards product separation-free biomass refinery.</title>
        <authorList>
            <person name="Mano J."/>
            <person name="Ono H."/>
            <person name="Tanaka T."/>
            <person name="Naito K."/>
            <person name="Sushida H."/>
            <person name="Ike M."/>
            <person name="Tokuyasu K."/>
            <person name="Kitaoka M."/>
        </authorList>
    </citation>
    <scope>NUCLEOTIDE SEQUENCE [LARGE SCALE GENOMIC DNA]</scope>
    <source>
        <strain evidence="2 3">BS15</strain>
    </source>
</reference>